<dbReference type="GO" id="GO:0016757">
    <property type="term" value="F:glycosyltransferase activity"/>
    <property type="evidence" value="ECO:0007669"/>
    <property type="project" value="UniProtKB-KW"/>
</dbReference>
<gene>
    <name evidence="4" type="ORF">FHQ18_05580</name>
</gene>
<dbReference type="GO" id="GO:0016798">
    <property type="term" value="F:hydrolase activity, acting on glycosyl bonds"/>
    <property type="evidence" value="ECO:0007669"/>
    <property type="project" value="UniProtKB-KW"/>
</dbReference>
<dbReference type="CDD" id="cd08993">
    <property type="entry name" value="GH130"/>
    <property type="match status" value="1"/>
</dbReference>
<evidence type="ECO:0000256" key="1">
    <source>
        <dbReference type="ARBA" id="ARBA00022676"/>
    </source>
</evidence>
<name>A0A5A8F657_9BACT</name>
<dbReference type="EMBL" id="VFJB01000004">
    <property type="protein sequence ID" value="KAA0258630.1"/>
    <property type="molecule type" value="Genomic_DNA"/>
</dbReference>
<dbReference type="InterPro" id="IPR023296">
    <property type="entry name" value="Glyco_hydro_beta-prop_sf"/>
</dbReference>
<evidence type="ECO:0000313" key="4">
    <source>
        <dbReference type="EMBL" id="KAA0258630.1"/>
    </source>
</evidence>
<proteinExistence type="inferred from homology"/>
<dbReference type="PIRSF" id="PIRSF016202">
    <property type="entry name" value="PH1107"/>
    <property type="match status" value="1"/>
</dbReference>
<dbReference type="SUPFAM" id="SSF75005">
    <property type="entry name" value="Arabinanase/levansucrase/invertase"/>
    <property type="match status" value="1"/>
</dbReference>
<evidence type="ECO:0000313" key="5">
    <source>
        <dbReference type="Proteomes" id="UP000322876"/>
    </source>
</evidence>
<evidence type="ECO:0000256" key="2">
    <source>
        <dbReference type="ARBA" id="ARBA00022679"/>
    </source>
</evidence>
<dbReference type="Pfam" id="PF04041">
    <property type="entry name" value="Glyco_hydro_130"/>
    <property type="match status" value="1"/>
</dbReference>
<sequence length="311" mass="35152">MGKFDIFKRYENNPIITRDHIPYRCNTVFNAAACEFNGKIVLLLRVEDVNGHSHLTLAYSDDGYNFKVEDNPWILPSDEEPFAIYEKYGVEDPRITKIGDTYYITYVAFGPYGPRIGIGFTKDFTTFTRIGFASETDNKDGVLFPEKINGKYYLIDRPGGMAGAGGSLWITESPDLIHWGNAKVLISPEPGWGNYKLGASTPPIKTEKGWLLLYHGVRKTAGGNLYRVGALLLDLEKPWEVVRYTPHFIFAPRELYERIGDVPNVVFPCGWIVKNDKVLIYYGAADTYICVAETQLEKIVENCTAVPKECY</sequence>
<dbReference type="InterPro" id="IPR007184">
    <property type="entry name" value="Mannoside_phosphorylase"/>
</dbReference>
<dbReference type="OrthoDB" id="9759709at2"/>
<dbReference type="PANTHER" id="PTHR34106">
    <property type="entry name" value="GLYCOSIDASE"/>
    <property type="match status" value="1"/>
</dbReference>
<dbReference type="AlphaFoldDB" id="A0A5A8F657"/>
<protein>
    <submittedName>
        <fullName evidence="4">Glycosidase</fullName>
    </submittedName>
</protein>
<keyword evidence="5" id="KW-1185">Reference proteome</keyword>
<keyword evidence="1" id="KW-0328">Glycosyltransferase</keyword>
<evidence type="ECO:0000256" key="3">
    <source>
        <dbReference type="ARBA" id="ARBA00024356"/>
    </source>
</evidence>
<accession>A0A5A8F657</accession>
<comment type="similarity">
    <text evidence="3">Belongs to the glycosyl hydrolase 130 family.</text>
</comment>
<keyword evidence="4" id="KW-0378">Hydrolase</keyword>
<dbReference type="PANTHER" id="PTHR34106:SF1">
    <property type="entry name" value="1,4-BETA-MANNOSYL-N-ACETYLGLUCOSAMINE PHOSPHORYLASE"/>
    <property type="match status" value="1"/>
</dbReference>
<dbReference type="Proteomes" id="UP000322876">
    <property type="component" value="Unassembled WGS sequence"/>
</dbReference>
<reference evidence="4 5" key="1">
    <citation type="submission" date="2019-06" db="EMBL/GenBank/DDBJ databases">
        <title>Genomic insights into carbon and energy metabolism of Deferribacter autotrophicus revealed new metabolic traits in the phylum Deferribacteres.</title>
        <authorList>
            <person name="Slobodkin A.I."/>
            <person name="Slobodkina G.B."/>
            <person name="Allioux M."/>
            <person name="Alain K."/>
            <person name="Jebbar M."/>
            <person name="Shadrin V."/>
            <person name="Kublanov I.V."/>
            <person name="Toshchakov S.V."/>
            <person name="Bonch-Osmolovskaya E.A."/>
        </authorList>
    </citation>
    <scope>NUCLEOTIDE SEQUENCE [LARGE SCALE GENOMIC DNA]</scope>
    <source>
        <strain evidence="4 5">SL50</strain>
    </source>
</reference>
<dbReference type="Gene3D" id="2.115.10.20">
    <property type="entry name" value="Glycosyl hydrolase domain, family 43"/>
    <property type="match status" value="1"/>
</dbReference>
<keyword evidence="4" id="KW-0326">Glycosidase</keyword>
<dbReference type="RefSeq" id="WP_149266182.1">
    <property type="nucleotide sequence ID" value="NZ_VFJB01000004.1"/>
</dbReference>
<comment type="caution">
    <text evidence="4">The sequence shown here is derived from an EMBL/GenBank/DDBJ whole genome shotgun (WGS) entry which is preliminary data.</text>
</comment>
<organism evidence="4 5">
    <name type="scientific">Deferribacter autotrophicus</name>
    <dbReference type="NCBI Taxonomy" id="500465"/>
    <lineage>
        <taxon>Bacteria</taxon>
        <taxon>Pseudomonadati</taxon>
        <taxon>Deferribacterota</taxon>
        <taxon>Deferribacteres</taxon>
        <taxon>Deferribacterales</taxon>
        <taxon>Deferribacteraceae</taxon>
        <taxon>Deferribacter</taxon>
    </lineage>
</organism>
<keyword evidence="2" id="KW-0808">Transferase</keyword>